<evidence type="ECO:0008006" key="13">
    <source>
        <dbReference type="Google" id="ProtNLM"/>
    </source>
</evidence>
<feature type="region of interest" description="Disordered" evidence="6">
    <location>
        <begin position="1074"/>
        <end position="1187"/>
    </location>
</feature>
<feature type="compositionally biased region" description="Basic residues" evidence="6">
    <location>
        <begin position="489"/>
        <end position="498"/>
    </location>
</feature>
<feature type="compositionally biased region" description="Acidic residues" evidence="6">
    <location>
        <begin position="464"/>
        <end position="481"/>
    </location>
</feature>
<dbReference type="FunFam" id="3.30.40.10:FF:000303">
    <property type="entry name" value="Zinc finger CCCH domain-containing protein 19"/>
    <property type="match status" value="1"/>
</dbReference>
<evidence type="ECO:0000256" key="6">
    <source>
        <dbReference type="SAM" id="MobiDB-lite"/>
    </source>
</evidence>
<keyword evidence="1 5" id="KW-0479">Metal-binding</keyword>
<feature type="compositionally biased region" description="Acidic residues" evidence="6">
    <location>
        <begin position="1092"/>
        <end position="1104"/>
    </location>
</feature>
<dbReference type="SUPFAM" id="SSF47592">
    <property type="entry name" value="SWIB/MDM2 domain"/>
    <property type="match status" value="1"/>
</dbReference>
<organism evidence="11 12">
    <name type="scientific">Panicum hallii var. hallii</name>
    <dbReference type="NCBI Taxonomy" id="1504633"/>
    <lineage>
        <taxon>Eukaryota</taxon>
        <taxon>Viridiplantae</taxon>
        <taxon>Streptophyta</taxon>
        <taxon>Embryophyta</taxon>
        <taxon>Tracheophyta</taxon>
        <taxon>Spermatophyta</taxon>
        <taxon>Magnoliopsida</taxon>
        <taxon>Liliopsida</taxon>
        <taxon>Poales</taxon>
        <taxon>Poaceae</taxon>
        <taxon>PACMAD clade</taxon>
        <taxon>Panicoideae</taxon>
        <taxon>Panicodae</taxon>
        <taxon>Paniceae</taxon>
        <taxon>Panicinae</taxon>
        <taxon>Panicum</taxon>
        <taxon>Panicum sect. Panicum</taxon>
    </lineage>
</organism>
<evidence type="ECO:0000256" key="2">
    <source>
        <dbReference type="ARBA" id="ARBA00022771"/>
    </source>
</evidence>
<feature type="compositionally biased region" description="Acidic residues" evidence="6">
    <location>
        <begin position="387"/>
        <end position="400"/>
    </location>
</feature>
<feature type="zinc finger region" description="C3H1-type" evidence="5">
    <location>
        <begin position="1725"/>
        <end position="1752"/>
    </location>
</feature>
<dbReference type="InterPro" id="IPR036128">
    <property type="entry name" value="Plus3-like_sf"/>
</dbReference>
<dbReference type="Pfam" id="PF02201">
    <property type="entry name" value="SWIB"/>
    <property type="match status" value="1"/>
</dbReference>
<dbReference type="PROSITE" id="PS50103">
    <property type="entry name" value="ZF_C3H1"/>
    <property type="match status" value="1"/>
</dbReference>
<dbReference type="InterPro" id="IPR003121">
    <property type="entry name" value="SWIB_MDM2_domain"/>
</dbReference>
<dbReference type="SMART" id="SM00151">
    <property type="entry name" value="SWIB"/>
    <property type="match status" value="1"/>
</dbReference>
<evidence type="ECO:0000259" key="8">
    <source>
        <dbReference type="PROSITE" id="PS50829"/>
    </source>
</evidence>
<dbReference type="CDD" id="cd10567">
    <property type="entry name" value="SWIB-MDM2_like"/>
    <property type="match status" value="1"/>
</dbReference>
<feature type="region of interest" description="Disordered" evidence="6">
    <location>
        <begin position="1"/>
        <end position="65"/>
    </location>
</feature>
<feature type="compositionally biased region" description="Low complexity" evidence="6">
    <location>
        <begin position="1324"/>
        <end position="1335"/>
    </location>
</feature>
<evidence type="ECO:0000259" key="7">
    <source>
        <dbReference type="PROSITE" id="PS50103"/>
    </source>
</evidence>
<feature type="region of interest" description="Disordered" evidence="6">
    <location>
        <begin position="1452"/>
        <end position="1483"/>
    </location>
</feature>
<feature type="compositionally biased region" description="Basic and acidic residues" evidence="6">
    <location>
        <begin position="54"/>
        <end position="63"/>
    </location>
</feature>
<dbReference type="Gramene" id="PUZ54829">
    <property type="protein sequence ID" value="PUZ54829"/>
    <property type="gene ID" value="GQ55_5G162400"/>
</dbReference>
<dbReference type="InterPro" id="IPR011011">
    <property type="entry name" value="Znf_FYVE_PHD"/>
</dbReference>
<dbReference type="Pfam" id="PF02213">
    <property type="entry name" value="GYF"/>
    <property type="match status" value="1"/>
</dbReference>
<dbReference type="PANTHER" id="PTHR46695:SF5">
    <property type="entry name" value="RNA POLYMERASE-ASSOCIATED PROTEIN RTF1 HOMOLOG"/>
    <property type="match status" value="1"/>
</dbReference>
<feature type="region of interest" description="Disordered" evidence="6">
    <location>
        <begin position="845"/>
        <end position="891"/>
    </location>
</feature>
<dbReference type="FunFam" id="1.10.245.10:FF:000003">
    <property type="entry name" value="Zinc finger CCCH domain-containing protein 19"/>
    <property type="match status" value="1"/>
</dbReference>
<feature type="domain" description="Plus3" evidence="9">
    <location>
        <begin position="900"/>
        <end position="1033"/>
    </location>
</feature>
<dbReference type="Pfam" id="PF25980">
    <property type="entry name" value="NERD_plant"/>
    <property type="match status" value="1"/>
</dbReference>
<dbReference type="SUPFAM" id="SSF57903">
    <property type="entry name" value="FYVE/PHD zinc finger"/>
    <property type="match status" value="1"/>
</dbReference>
<dbReference type="CDD" id="cd00072">
    <property type="entry name" value="GYF"/>
    <property type="match status" value="1"/>
</dbReference>
<feature type="compositionally biased region" description="Basic and acidic residues" evidence="6">
    <location>
        <begin position="698"/>
        <end position="713"/>
    </location>
</feature>
<feature type="compositionally biased region" description="Polar residues" evidence="6">
    <location>
        <begin position="866"/>
        <end position="876"/>
    </location>
</feature>
<dbReference type="CDD" id="cd19757">
    <property type="entry name" value="Bbox1"/>
    <property type="match status" value="1"/>
</dbReference>
<dbReference type="Pfam" id="PF03126">
    <property type="entry name" value="Plus-3"/>
    <property type="match status" value="1"/>
</dbReference>
<keyword evidence="4" id="KW-0238">DNA-binding</keyword>
<feature type="compositionally biased region" description="Polar residues" evidence="6">
    <location>
        <begin position="1144"/>
        <end position="1154"/>
    </location>
</feature>
<feature type="compositionally biased region" description="Polar residues" evidence="6">
    <location>
        <begin position="1164"/>
        <end position="1187"/>
    </location>
</feature>
<keyword evidence="12" id="KW-1185">Reference proteome</keyword>
<dbReference type="Gene3D" id="3.90.70.200">
    <property type="entry name" value="Plus-3 domain"/>
    <property type="match status" value="1"/>
</dbReference>
<gene>
    <name evidence="11" type="ORF">GQ55_5G162400</name>
</gene>
<sequence>MTDAEPPPTVEVEEAMPTTPDIALDGDGEGYKYVEAAEGEKDGGAPYGEGGGGKVEEGSKPGGDDVVADELLVIAEDPNLPDVAKADESEGDAGAEVHTNDAAAAVDVHAEVGAAVASSTLVDAPTEVGMQTNEVIAVDDLTEVGAALVSSTSVDDPTEVSTYLVNDDCNIVSTGVVHRSDDQTDKEVGGDSLDAGEAAPLVNDVHDDSTRMDKDVAVIVDIVHTQDHERLQMDVATDLLNERETEVVKAVDHVAEEGTDMDMQLQTGDDNEAEGVGTIADAATDEEGKHMGAVTTTRDEREKHHGAAGVDASDEGIQMDRDGLAGDDNEQEEIATAVEGRVEEESMRMGAVNITGDMNKEGRVVAENIADEAVDAAAVPEEQSVQMDEDGDDIPEEEDAQMGGVGLTSNVNEQEEAVTADHDGVEENAMLMDAAATTNNDDEDDGIVGEDVTEEAVTGTIGDDAPEEDAVHMDDDDDDEPPPLMAKKGGGRRKRGRPSSKAQAVAKLSVKRKDEEEVCFICFDGGDLVICDRRGCPKAYHPSCVNRDDDFFKSKGRWNCGWHICSNCQKPARHMCYTCTYSLCKACMKDAKFSCVRGNKGFCETCMNTVMLIENREEATDQMDVDFDDKSSWWYLFKDYWLNLKTNLSLTVEEISAAKSQKSGELPDTNDEEANSESSSGRHLENNTPKKRGRKRSKEAAIEDGSEGKESSRKSTKQGLSAIRDAQTSSGKKVRKLSRRSLSSQHSSKESESVGTSTSSAEEASWASEELLNFVAHMRNGDKSAISQFDVQPLLLDYIKRNNLRDPRRQSQIICDSLLQSLFGKKRVGHFEMLKLLESHFPMSEVSPSADENHGGVVDPDPSQDADGNSEASVVMSSEKRRKSRKYDQKRQPNLDDYAAIDNHNIGLMYLRRNLMEELIGDVDTFDEKVVGSFVRIRIPGTGQRQDIYRLVQIVGTGRAAEKYKSGKKTTDITLEILNLDKREAVTIDIISNQEFTEEECKRLRQSIKYGFIPRLTVGEVQEKARVLQTLKVNDWIESEKMRLGHLRDRASDMGHRKELRECVEKLKLLSTPEERARRLNEEPEIHADPAMDPDYESPEEQEQETERSSFNKSRGSFLRKDGNLVSPVKGDGRNPLQRDPKTNWESNRNTWAESSPHMESPLSRRSTFSSPGESAGYTSKSESPNIGAQTVKLEGTTRSASQGPSGVSSGILAANIGSGAKTAPQSAINESEKIWQYMDPSNKIQGPFSITQLRKWNSNGYFPPSLKIWKASEKQDDSILLTDALAGKFEKDLPPWEPPHVSASQIDKTPLLEESTIAGEQTPKSVVPKSFSSSDQRQDYSSTNLGATMIHSGTQGYYGMQNSHAAYTNQQSLTGSWNAASSQFGVAVNPMTPTQPAMGSFSGQNTVAAGNMGHLTPGMTPAAATAELTSDIPSQNQISSALPQMGYRLADGSDSKLGENASHGRVSSSAEAVGTLGAQRGPAQLNTQQLEDTRNQMSTPSAASVQPSVAAIAGSDTQNSGWAVPAQAANTSGQPQVAGNMTWGTAPQGDASMGWGMMGQSNMNMPWVASAQGASGYNMGVTMPTQPNAVPNMGWLPNPGNTSMNMIWAATQGQGTPNAAAMMGGQMQGVAVAQWGGVAAGNVNPYPGWGTQQVGNMNQNVSWSAPVQGNPGQTNNNMSWNAPNGNPDWNNQQRDNGGRHSGHRDSGGKPWKPRSSGDGGSRGNRPQGLCWTYLDRGHCWKVDCKFTHPTNTDGYSSRNDRHFDRQHSSNDRRYDDHNERNDRQFDRQPSDNERYHDRSDDRHSGRDDDRHDDRQADRSQSREPH</sequence>
<dbReference type="SUPFAM" id="SSF55277">
    <property type="entry name" value="GYF domain"/>
    <property type="match status" value="1"/>
</dbReference>
<evidence type="ECO:0000259" key="9">
    <source>
        <dbReference type="PROSITE" id="PS51360"/>
    </source>
</evidence>
<evidence type="ECO:0000313" key="12">
    <source>
        <dbReference type="Proteomes" id="UP000244336"/>
    </source>
</evidence>
<feature type="domain" description="C3H1-type" evidence="7">
    <location>
        <begin position="1725"/>
        <end position="1752"/>
    </location>
</feature>
<dbReference type="InterPro" id="IPR001965">
    <property type="entry name" value="Znf_PHD"/>
</dbReference>
<name>A0A2T7DGW5_9POAL</name>
<dbReference type="InterPro" id="IPR003169">
    <property type="entry name" value="GYF"/>
</dbReference>
<accession>A0A2T7DGW5</accession>
<evidence type="ECO:0000256" key="3">
    <source>
        <dbReference type="ARBA" id="ARBA00022833"/>
    </source>
</evidence>
<dbReference type="FunFam" id="3.90.70.200:FF:000002">
    <property type="entry name" value="Zinc finger CCCH domain-containing protein 19"/>
    <property type="match status" value="1"/>
</dbReference>
<feature type="compositionally biased region" description="Basic and acidic residues" evidence="6">
    <location>
        <begin position="1131"/>
        <end position="1143"/>
    </location>
</feature>
<dbReference type="SMART" id="SM00719">
    <property type="entry name" value="Plus3"/>
    <property type="match status" value="1"/>
</dbReference>
<dbReference type="PANTHER" id="PTHR46695">
    <property type="entry name" value="ZINC FINGER CCCH DOMAIN-CONTAINING PROTEIN 44-RELATED"/>
    <property type="match status" value="1"/>
</dbReference>
<dbReference type="Gene3D" id="1.10.245.10">
    <property type="entry name" value="SWIB/MDM2 domain"/>
    <property type="match status" value="1"/>
</dbReference>
<dbReference type="STRING" id="1504633.A0A2T7DGW5"/>
<dbReference type="PROSITE" id="PS51925">
    <property type="entry name" value="SWIB_MDM2"/>
    <property type="match status" value="1"/>
</dbReference>
<dbReference type="SMART" id="SM00444">
    <property type="entry name" value="GYF"/>
    <property type="match status" value="1"/>
</dbReference>
<dbReference type="InterPro" id="IPR036885">
    <property type="entry name" value="SWIB_MDM2_dom_sf"/>
</dbReference>
<dbReference type="GO" id="GO:0008270">
    <property type="term" value="F:zinc ion binding"/>
    <property type="evidence" value="ECO:0007669"/>
    <property type="project" value="UniProtKB-KW"/>
</dbReference>
<feature type="compositionally biased region" description="Low complexity" evidence="6">
    <location>
        <begin position="753"/>
        <end position="762"/>
    </location>
</feature>
<dbReference type="FunFam" id="3.30.1490.40:FF:000004">
    <property type="entry name" value="Zinc finger CCCH domain-containing protein 19"/>
    <property type="match status" value="1"/>
</dbReference>
<dbReference type="InterPro" id="IPR019835">
    <property type="entry name" value="SWIB_domain"/>
</dbReference>
<keyword evidence="2 5" id="KW-0863">Zinc-finger</keyword>
<dbReference type="SMART" id="SM00249">
    <property type="entry name" value="PHD"/>
    <property type="match status" value="1"/>
</dbReference>
<dbReference type="Gene3D" id="3.30.40.10">
    <property type="entry name" value="Zinc/RING finger domain, C3HC4 (zinc finger)"/>
    <property type="match status" value="1"/>
</dbReference>
<dbReference type="PROSITE" id="PS50829">
    <property type="entry name" value="GYF"/>
    <property type="match status" value="1"/>
</dbReference>
<dbReference type="InterPro" id="IPR035445">
    <property type="entry name" value="GYF-like_dom_sf"/>
</dbReference>
<evidence type="ECO:0000256" key="4">
    <source>
        <dbReference type="ARBA" id="ARBA00023125"/>
    </source>
</evidence>
<proteinExistence type="predicted"/>
<feature type="region of interest" description="Disordered" evidence="6">
    <location>
        <begin position="1316"/>
        <end position="1344"/>
    </location>
</feature>
<feature type="region of interest" description="Disordered" evidence="6">
    <location>
        <begin position="381"/>
        <end position="400"/>
    </location>
</feature>
<feature type="compositionally biased region" description="Basic and acidic residues" evidence="6">
    <location>
        <begin position="1074"/>
        <end position="1090"/>
    </location>
</feature>
<feature type="compositionally biased region" description="Polar residues" evidence="6">
    <location>
        <begin position="1662"/>
        <end position="1696"/>
    </location>
</feature>
<dbReference type="InterPro" id="IPR058668">
    <property type="entry name" value="NERD_dom"/>
</dbReference>
<protein>
    <recommendedName>
        <fullName evidence="13">Zinc finger CCCH domain-containing protein 19</fullName>
    </recommendedName>
</protein>
<feature type="region of interest" description="Disordered" evidence="6">
    <location>
        <begin position="1750"/>
        <end position="1826"/>
    </location>
</feature>
<feature type="region of interest" description="Disordered" evidence="6">
    <location>
        <begin position="658"/>
        <end position="762"/>
    </location>
</feature>
<dbReference type="EMBL" id="CM009753">
    <property type="protein sequence ID" value="PUZ54829.1"/>
    <property type="molecule type" value="Genomic_DNA"/>
</dbReference>
<feature type="domain" description="GYF" evidence="8">
    <location>
        <begin position="1233"/>
        <end position="1287"/>
    </location>
</feature>
<feature type="compositionally biased region" description="Basic and acidic residues" evidence="6">
    <location>
        <begin position="1759"/>
        <end position="1826"/>
    </location>
</feature>
<feature type="region of interest" description="Disordered" evidence="6">
    <location>
        <begin position="1662"/>
        <end position="1727"/>
    </location>
</feature>
<dbReference type="OrthoDB" id="6415790at2759"/>
<keyword evidence="3 5" id="KW-0862">Zinc</keyword>
<evidence type="ECO:0000256" key="1">
    <source>
        <dbReference type="ARBA" id="ARBA00022723"/>
    </source>
</evidence>
<feature type="domain" description="DM2" evidence="10">
    <location>
        <begin position="760"/>
        <end position="843"/>
    </location>
</feature>
<evidence type="ECO:0000256" key="5">
    <source>
        <dbReference type="PROSITE-ProRule" id="PRU00723"/>
    </source>
</evidence>
<evidence type="ECO:0000259" key="10">
    <source>
        <dbReference type="PROSITE" id="PS51925"/>
    </source>
</evidence>
<dbReference type="Gene3D" id="3.30.1490.40">
    <property type="match status" value="1"/>
</dbReference>
<feature type="region of interest" description="Disordered" evidence="6">
    <location>
        <begin position="454"/>
        <end position="507"/>
    </location>
</feature>
<dbReference type="InterPro" id="IPR013083">
    <property type="entry name" value="Znf_RING/FYVE/PHD"/>
</dbReference>
<dbReference type="GO" id="GO:0003677">
    <property type="term" value="F:DNA binding"/>
    <property type="evidence" value="ECO:0007669"/>
    <property type="project" value="UniProtKB-KW"/>
</dbReference>
<dbReference type="InterPro" id="IPR000571">
    <property type="entry name" value="Znf_CCCH"/>
</dbReference>
<dbReference type="InterPro" id="IPR004343">
    <property type="entry name" value="Plus-3_dom"/>
</dbReference>
<dbReference type="SUPFAM" id="SSF159042">
    <property type="entry name" value="Plus3-like"/>
    <property type="match status" value="1"/>
</dbReference>
<evidence type="ECO:0000313" key="11">
    <source>
        <dbReference type="EMBL" id="PUZ54829.1"/>
    </source>
</evidence>
<reference evidence="11 12" key="1">
    <citation type="submission" date="2018-04" db="EMBL/GenBank/DDBJ databases">
        <title>WGS assembly of Panicum hallii var. hallii HAL2.</title>
        <authorList>
            <person name="Lovell J."/>
            <person name="Jenkins J."/>
            <person name="Lowry D."/>
            <person name="Mamidi S."/>
            <person name="Sreedasyam A."/>
            <person name="Weng X."/>
            <person name="Barry K."/>
            <person name="Bonette J."/>
            <person name="Campitelli B."/>
            <person name="Daum C."/>
            <person name="Gordon S."/>
            <person name="Gould B."/>
            <person name="Lipzen A."/>
            <person name="MacQueen A."/>
            <person name="Palacio-Mejia J."/>
            <person name="Plott C."/>
            <person name="Shakirov E."/>
            <person name="Shu S."/>
            <person name="Yoshinaga Y."/>
            <person name="Zane M."/>
            <person name="Rokhsar D."/>
            <person name="Grimwood J."/>
            <person name="Schmutz J."/>
            <person name="Juenger T."/>
        </authorList>
    </citation>
    <scope>NUCLEOTIDE SEQUENCE [LARGE SCALE GENOMIC DNA]</scope>
    <source>
        <strain evidence="12">cv. HAL2</strain>
    </source>
</reference>
<dbReference type="CDD" id="cd15568">
    <property type="entry name" value="PHD5_NSD"/>
    <property type="match status" value="1"/>
</dbReference>
<dbReference type="PROSITE" id="PS51360">
    <property type="entry name" value="PLUS3"/>
    <property type="match status" value="1"/>
</dbReference>
<dbReference type="Proteomes" id="UP000244336">
    <property type="component" value="Chromosome 5"/>
</dbReference>